<sequence>MVVGDRVEKEKWGGKGSNWEKVKELFAEGLKVRVTVREVIVVGQRGIWLTILVKLRDEEEKWQVLEARSRAGNRVGVKIHEDKSVERRDREKEERKEKIEERLRRSTERSEDEEISKEMEDKLLVEDESEEEKEEGGKRAK</sequence>
<feature type="region of interest" description="Disordered" evidence="1">
    <location>
        <begin position="76"/>
        <end position="141"/>
    </location>
</feature>
<proteinExistence type="predicted"/>
<dbReference type="AlphaFoldDB" id="A0A6J1RGN0"/>
<gene>
    <name evidence="3" type="primary">LOC112468947</name>
</gene>
<feature type="compositionally biased region" description="Basic and acidic residues" evidence="1">
    <location>
        <begin position="116"/>
        <end position="125"/>
    </location>
</feature>
<evidence type="ECO:0000313" key="3">
    <source>
        <dbReference type="RefSeq" id="XP_024894149.1"/>
    </source>
</evidence>
<name>A0A6J1RGN0_9HYME</name>
<evidence type="ECO:0000313" key="2">
    <source>
        <dbReference type="Proteomes" id="UP000504618"/>
    </source>
</evidence>
<protein>
    <submittedName>
        <fullName evidence="3">Uncharacterized protein At1g10890-like</fullName>
    </submittedName>
</protein>
<organism evidence="2 3">
    <name type="scientific">Temnothorax curvispinosus</name>
    <dbReference type="NCBI Taxonomy" id="300111"/>
    <lineage>
        <taxon>Eukaryota</taxon>
        <taxon>Metazoa</taxon>
        <taxon>Ecdysozoa</taxon>
        <taxon>Arthropoda</taxon>
        <taxon>Hexapoda</taxon>
        <taxon>Insecta</taxon>
        <taxon>Pterygota</taxon>
        <taxon>Neoptera</taxon>
        <taxon>Endopterygota</taxon>
        <taxon>Hymenoptera</taxon>
        <taxon>Apocrita</taxon>
        <taxon>Aculeata</taxon>
        <taxon>Formicoidea</taxon>
        <taxon>Formicidae</taxon>
        <taxon>Myrmicinae</taxon>
        <taxon>Temnothorax</taxon>
    </lineage>
</organism>
<evidence type="ECO:0000256" key="1">
    <source>
        <dbReference type="SAM" id="MobiDB-lite"/>
    </source>
</evidence>
<feature type="compositionally biased region" description="Basic and acidic residues" evidence="1">
    <location>
        <begin position="78"/>
        <end position="109"/>
    </location>
</feature>
<dbReference type="GeneID" id="112468947"/>
<dbReference type="Proteomes" id="UP000504618">
    <property type="component" value="Unplaced"/>
</dbReference>
<accession>A0A6J1RGN0</accession>
<dbReference type="RefSeq" id="XP_024894149.1">
    <property type="nucleotide sequence ID" value="XM_025038381.1"/>
</dbReference>
<reference evidence="3" key="1">
    <citation type="submission" date="2025-08" db="UniProtKB">
        <authorList>
            <consortium name="RefSeq"/>
        </authorList>
    </citation>
    <scope>IDENTIFICATION</scope>
    <source>
        <tissue evidence="3">Whole body</tissue>
    </source>
</reference>
<keyword evidence="2" id="KW-1185">Reference proteome</keyword>